<dbReference type="SUPFAM" id="SSF56349">
    <property type="entry name" value="DNA breaking-rejoining enzymes"/>
    <property type="match status" value="1"/>
</dbReference>
<name>A0A5J4QTX9_9ZZZZ</name>
<keyword evidence="3" id="KW-0233">DNA recombination</keyword>
<dbReference type="GO" id="GO:0003677">
    <property type="term" value="F:DNA binding"/>
    <property type="evidence" value="ECO:0007669"/>
    <property type="project" value="UniProtKB-KW"/>
</dbReference>
<dbReference type="Pfam" id="PF17293">
    <property type="entry name" value="Arm-DNA-bind_5"/>
    <property type="match status" value="1"/>
</dbReference>
<evidence type="ECO:0000313" key="5">
    <source>
        <dbReference type="EMBL" id="KAA6325327.1"/>
    </source>
</evidence>
<evidence type="ECO:0000259" key="4">
    <source>
        <dbReference type="PROSITE" id="PS51898"/>
    </source>
</evidence>
<keyword evidence="2" id="KW-0238">DNA-binding</keyword>
<dbReference type="PANTHER" id="PTHR30349">
    <property type="entry name" value="PHAGE INTEGRASE-RELATED"/>
    <property type="match status" value="1"/>
</dbReference>
<evidence type="ECO:0000256" key="1">
    <source>
        <dbReference type="ARBA" id="ARBA00008857"/>
    </source>
</evidence>
<dbReference type="GO" id="GO:0006310">
    <property type="term" value="P:DNA recombination"/>
    <property type="evidence" value="ECO:0007669"/>
    <property type="project" value="UniProtKB-KW"/>
</dbReference>
<dbReference type="AlphaFoldDB" id="A0A5J4QTX9"/>
<dbReference type="InterPro" id="IPR010998">
    <property type="entry name" value="Integrase_recombinase_N"/>
</dbReference>
<evidence type="ECO:0000256" key="3">
    <source>
        <dbReference type="ARBA" id="ARBA00023172"/>
    </source>
</evidence>
<organism evidence="5">
    <name type="scientific">termite gut metagenome</name>
    <dbReference type="NCBI Taxonomy" id="433724"/>
    <lineage>
        <taxon>unclassified sequences</taxon>
        <taxon>metagenomes</taxon>
        <taxon>organismal metagenomes</taxon>
    </lineage>
</organism>
<dbReference type="InterPro" id="IPR035386">
    <property type="entry name" value="Arm-DNA-bind_5"/>
</dbReference>
<comment type="caution">
    <text evidence="5">The sequence shown here is derived from an EMBL/GenBank/DDBJ whole genome shotgun (WGS) entry which is preliminary data.</text>
</comment>
<accession>A0A5J4QTX9</accession>
<dbReference type="PANTHER" id="PTHR30349:SF64">
    <property type="entry name" value="PROPHAGE INTEGRASE INTD-RELATED"/>
    <property type="match status" value="1"/>
</dbReference>
<comment type="similarity">
    <text evidence="1">Belongs to the 'phage' integrase family.</text>
</comment>
<sequence>MNKITYDLVFNRKKTLNKKGMALVQVEAYLNKKKKYFSTRVYLKPNQWDEKRRIVKNHPNADTLNHMLREYVTDIEKKELLLWKQGRTITLDLLKETLIFQHTTNNSFLTFFQKEITSASLKESTKQNHFSTFAVLKAYKKEILFPELTFEFVSSFDTFLQSKGYHTNTIAKHMKHIKRYVNVAINKEYIEIQKYPFRKYRIKSVDNNHTHLLPEELSKLEKLELTDKYAKLRKTLDAFLFCCYAGLRYSDFINLTSENIITIHQNIWLIYRSVKTKIEVRLPLYLLFESKGIAILKNYRGNMTEFFRLRNNSNINKELLIISKLAGIQKRISFHTARHTYATLLIYNGVNITTVQKLLGHKSVKTTQIYTNIMDTTIVRDLENTRRNRYKNGSYKSEDIK</sequence>
<dbReference type="Gene3D" id="1.10.150.130">
    <property type="match status" value="1"/>
</dbReference>
<dbReference type="GO" id="GO:0015074">
    <property type="term" value="P:DNA integration"/>
    <property type="evidence" value="ECO:0007669"/>
    <property type="project" value="InterPro"/>
</dbReference>
<protein>
    <submittedName>
        <fullName evidence="5">Tyrosine recombinase XerD</fullName>
    </submittedName>
</protein>
<dbReference type="InterPro" id="IPR002104">
    <property type="entry name" value="Integrase_catalytic"/>
</dbReference>
<reference evidence="5" key="1">
    <citation type="submission" date="2019-03" db="EMBL/GenBank/DDBJ databases">
        <title>Single cell metagenomics reveals metabolic interactions within the superorganism composed of flagellate Streblomastix strix and complex community of Bacteroidetes bacteria on its surface.</title>
        <authorList>
            <person name="Treitli S.C."/>
            <person name="Kolisko M."/>
            <person name="Husnik F."/>
            <person name="Keeling P."/>
            <person name="Hampl V."/>
        </authorList>
    </citation>
    <scope>NUCLEOTIDE SEQUENCE</scope>
    <source>
        <strain evidence="5">STM</strain>
    </source>
</reference>
<dbReference type="InterPro" id="IPR025269">
    <property type="entry name" value="SAM-like_dom"/>
</dbReference>
<feature type="domain" description="Tyr recombinase" evidence="4">
    <location>
        <begin position="207"/>
        <end position="384"/>
    </location>
</feature>
<dbReference type="Gene3D" id="1.10.443.10">
    <property type="entry name" value="Intergrase catalytic core"/>
    <property type="match status" value="1"/>
</dbReference>
<dbReference type="CDD" id="cd01185">
    <property type="entry name" value="INTN1_C_like"/>
    <property type="match status" value="1"/>
</dbReference>
<gene>
    <name evidence="5" type="ORF">EZS27_025448</name>
</gene>
<evidence type="ECO:0000256" key="2">
    <source>
        <dbReference type="ARBA" id="ARBA00023125"/>
    </source>
</evidence>
<dbReference type="InterPro" id="IPR050090">
    <property type="entry name" value="Tyrosine_recombinase_XerCD"/>
</dbReference>
<dbReference type="Pfam" id="PF13102">
    <property type="entry name" value="Phage_int_SAM_5"/>
    <property type="match status" value="1"/>
</dbReference>
<proteinExistence type="inferred from homology"/>
<dbReference type="Pfam" id="PF00589">
    <property type="entry name" value="Phage_integrase"/>
    <property type="match status" value="1"/>
</dbReference>
<dbReference type="EMBL" id="SNRY01002386">
    <property type="protein sequence ID" value="KAA6325327.1"/>
    <property type="molecule type" value="Genomic_DNA"/>
</dbReference>
<dbReference type="InterPro" id="IPR013762">
    <property type="entry name" value="Integrase-like_cat_sf"/>
</dbReference>
<dbReference type="InterPro" id="IPR011010">
    <property type="entry name" value="DNA_brk_join_enz"/>
</dbReference>
<dbReference type="PROSITE" id="PS51898">
    <property type="entry name" value="TYR_RECOMBINASE"/>
    <property type="match status" value="1"/>
</dbReference>